<feature type="domain" description="HTH cro/C1-type" evidence="1">
    <location>
        <begin position="36"/>
        <end position="86"/>
    </location>
</feature>
<dbReference type="InterPro" id="IPR001387">
    <property type="entry name" value="Cro/C1-type_HTH"/>
</dbReference>
<dbReference type="EMBL" id="FOJS01000086">
    <property type="protein sequence ID" value="SFA57081.1"/>
    <property type="molecule type" value="Genomic_DNA"/>
</dbReference>
<evidence type="ECO:0000259" key="1">
    <source>
        <dbReference type="PROSITE" id="PS50943"/>
    </source>
</evidence>
<proteinExistence type="predicted"/>
<dbReference type="OrthoDB" id="9805309at2"/>
<dbReference type="GO" id="GO:0003677">
    <property type="term" value="F:DNA binding"/>
    <property type="evidence" value="ECO:0007669"/>
    <property type="project" value="InterPro"/>
</dbReference>
<protein>
    <submittedName>
        <fullName evidence="2">Helix-turn-helix</fullName>
    </submittedName>
</protein>
<dbReference type="STRING" id="186116.SAMN05192569_10863"/>
<dbReference type="Gene3D" id="1.10.260.40">
    <property type="entry name" value="lambda repressor-like DNA-binding domains"/>
    <property type="match status" value="1"/>
</dbReference>
<dbReference type="SUPFAM" id="SSF47413">
    <property type="entry name" value="lambda repressor-like DNA-binding domains"/>
    <property type="match status" value="1"/>
</dbReference>
<dbReference type="AlphaFoldDB" id="A0A1I0TYZ3"/>
<accession>A0A1I0TYZ3</accession>
<name>A0A1I0TYZ3_9BACL</name>
<gene>
    <name evidence="2" type="ORF">SAMN05192569_10863</name>
</gene>
<dbReference type="PROSITE" id="PS50943">
    <property type="entry name" value="HTH_CROC1"/>
    <property type="match status" value="1"/>
</dbReference>
<organism evidence="2 3">
    <name type="scientific">Parageobacillus thermantarcticus</name>
    <dbReference type="NCBI Taxonomy" id="186116"/>
    <lineage>
        <taxon>Bacteria</taxon>
        <taxon>Bacillati</taxon>
        <taxon>Bacillota</taxon>
        <taxon>Bacilli</taxon>
        <taxon>Bacillales</taxon>
        <taxon>Anoxybacillaceae</taxon>
        <taxon>Parageobacillus</taxon>
    </lineage>
</organism>
<evidence type="ECO:0000313" key="2">
    <source>
        <dbReference type="EMBL" id="SFA57081.1"/>
    </source>
</evidence>
<reference evidence="3" key="1">
    <citation type="submission" date="2016-10" db="EMBL/GenBank/DDBJ databases">
        <authorList>
            <person name="Varghese N."/>
            <person name="Submissions S."/>
        </authorList>
    </citation>
    <scope>NUCLEOTIDE SEQUENCE [LARGE SCALE GENOMIC DNA]</scope>
    <source>
        <strain evidence="3">M1</strain>
    </source>
</reference>
<dbReference type="RefSeq" id="WP_090952457.1">
    <property type="nucleotide sequence ID" value="NZ_FOJS01000086.1"/>
</dbReference>
<dbReference type="SMART" id="SM00530">
    <property type="entry name" value="HTH_XRE"/>
    <property type="match status" value="1"/>
</dbReference>
<keyword evidence="3" id="KW-1185">Reference proteome</keyword>
<dbReference type="Proteomes" id="UP000198650">
    <property type="component" value="Unassembled WGS sequence"/>
</dbReference>
<dbReference type="CDD" id="cd00093">
    <property type="entry name" value="HTH_XRE"/>
    <property type="match status" value="1"/>
</dbReference>
<dbReference type="InterPro" id="IPR010982">
    <property type="entry name" value="Lambda_DNA-bd_dom_sf"/>
</dbReference>
<dbReference type="Pfam" id="PF01381">
    <property type="entry name" value="HTH_3"/>
    <property type="match status" value="1"/>
</dbReference>
<evidence type="ECO:0000313" key="3">
    <source>
        <dbReference type="Proteomes" id="UP000198650"/>
    </source>
</evidence>
<sequence>MRNLLDTSKIVETHPDLHEQFYGLGAILAQIIFRKRMEKNMTQQELAQKAGVGVKTISRVEGGSGNIEIKTYEKLFQALGLSNTEIGHIIVEIEEKNKINHYV</sequence>